<protein>
    <recommendedName>
        <fullName evidence="5">Transposable element tc3 transposase</fullName>
    </recommendedName>
</protein>
<dbReference type="InterPro" id="IPR011991">
    <property type="entry name" value="ArsR-like_HTH"/>
</dbReference>
<dbReference type="InterPro" id="IPR036397">
    <property type="entry name" value="RNaseH_sf"/>
</dbReference>
<dbReference type="PANTHER" id="PTHR23022">
    <property type="entry name" value="TRANSPOSABLE ELEMENT-RELATED"/>
    <property type="match status" value="1"/>
</dbReference>
<name>A0A015IE91_RHIIW</name>
<dbReference type="GO" id="GO:0003677">
    <property type="term" value="F:DNA binding"/>
    <property type="evidence" value="ECO:0007669"/>
    <property type="project" value="InterPro"/>
</dbReference>
<sequence>MVQKVRVITKKQQREVILCLWNEGVCNASEIQRRTSIGLSTIYYNLKKLEKTGDTAQKPGQGRPKKITDIGARVIGQQIRRYPTVSTNDLTLTLLEKGITVSRHTVGRHLHNYGYKNSLPLAVPMLTAKQKQKRVEWAKEHLNNRWKRTLFTDETSFQLFSNTITQWYKGKRPVKPIPKNRQKIHAWGGFSAYGKTSLFCFTGIMDAKYYVRILEEQLPEVREMMGNNWRFQQDNDPKHTSHLAKNFLQENVPAVMDWPANSPDLNPIENLWALTKRNVEKRQPKNLDELELFMIEEWHEISDEIINNLVRSMKKRCEEIIRTAALSANLVGANRTYRYDLYSFIDCITAETFEDKLFNNSVHKMRLSRVVDQKNPERKFTREDLNARMFIAPDPNTKTKLPEHINYENDVLLAEKRSRIPDCRSSGPGLIVENPWNSTTIYA</sequence>
<dbReference type="InterPro" id="IPR038717">
    <property type="entry name" value="Tc1-like_DDE_dom"/>
</dbReference>
<dbReference type="Gene3D" id="1.10.10.10">
    <property type="entry name" value="Winged helix-like DNA-binding domain superfamily/Winged helix DNA-binding domain"/>
    <property type="match status" value="1"/>
</dbReference>
<gene>
    <name evidence="3" type="ORF">RirG_254680</name>
</gene>
<dbReference type="InterPro" id="IPR036388">
    <property type="entry name" value="WH-like_DNA-bd_sf"/>
</dbReference>
<proteinExistence type="predicted"/>
<dbReference type="Pfam" id="PF01498">
    <property type="entry name" value="HTH_Tnp_Tc3_2"/>
    <property type="match status" value="1"/>
</dbReference>
<dbReference type="InterPro" id="IPR047655">
    <property type="entry name" value="Transpos_IS630-like"/>
</dbReference>
<dbReference type="Gene3D" id="3.30.420.10">
    <property type="entry name" value="Ribonuclease H-like superfamily/Ribonuclease H"/>
    <property type="match status" value="1"/>
</dbReference>
<evidence type="ECO:0000259" key="2">
    <source>
        <dbReference type="Pfam" id="PF13358"/>
    </source>
</evidence>
<evidence type="ECO:0000313" key="3">
    <source>
        <dbReference type="EMBL" id="EXX52255.1"/>
    </source>
</evidence>
<dbReference type="Pfam" id="PF13358">
    <property type="entry name" value="DDE_3"/>
    <property type="match status" value="1"/>
</dbReference>
<dbReference type="CDD" id="cd00090">
    <property type="entry name" value="HTH_ARSR"/>
    <property type="match status" value="1"/>
</dbReference>
<dbReference type="GO" id="GO:0006313">
    <property type="term" value="P:DNA transposition"/>
    <property type="evidence" value="ECO:0007669"/>
    <property type="project" value="InterPro"/>
</dbReference>
<feature type="domain" description="Tc1-like transposase DDE" evidence="2">
    <location>
        <begin position="149"/>
        <end position="290"/>
    </location>
</feature>
<dbReference type="InterPro" id="IPR002492">
    <property type="entry name" value="Transposase_Tc1-like"/>
</dbReference>
<dbReference type="OrthoDB" id="2445920at2759"/>
<organism evidence="3 4">
    <name type="scientific">Rhizophagus irregularis (strain DAOM 197198w)</name>
    <name type="common">Glomus intraradices</name>
    <dbReference type="NCBI Taxonomy" id="1432141"/>
    <lineage>
        <taxon>Eukaryota</taxon>
        <taxon>Fungi</taxon>
        <taxon>Fungi incertae sedis</taxon>
        <taxon>Mucoromycota</taxon>
        <taxon>Glomeromycotina</taxon>
        <taxon>Glomeromycetes</taxon>
        <taxon>Glomerales</taxon>
        <taxon>Glomeraceae</taxon>
        <taxon>Rhizophagus</taxon>
    </lineage>
</organism>
<dbReference type="InterPro" id="IPR052338">
    <property type="entry name" value="Transposase_5"/>
</dbReference>
<dbReference type="EMBL" id="JEMT01029335">
    <property type="protein sequence ID" value="EXX52255.1"/>
    <property type="molecule type" value="Genomic_DNA"/>
</dbReference>
<accession>A0A015IE91</accession>
<evidence type="ECO:0000313" key="4">
    <source>
        <dbReference type="Proteomes" id="UP000022910"/>
    </source>
</evidence>
<dbReference type="Proteomes" id="UP000022910">
    <property type="component" value="Unassembled WGS sequence"/>
</dbReference>
<dbReference type="AlphaFoldDB" id="A0A015IE91"/>
<dbReference type="PANTHER" id="PTHR23022:SF135">
    <property type="entry name" value="SI:DKEY-77F5.3"/>
    <property type="match status" value="1"/>
</dbReference>
<keyword evidence="4" id="KW-1185">Reference proteome</keyword>
<feature type="domain" description="Transposase Tc1-like" evidence="1">
    <location>
        <begin position="73"/>
        <end position="143"/>
    </location>
</feature>
<evidence type="ECO:0008006" key="5">
    <source>
        <dbReference type="Google" id="ProtNLM"/>
    </source>
</evidence>
<dbReference type="NCBIfam" id="NF033545">
    <property type="entry name" value="transpos_IS630"/>
    <property type="match status" value="1"/>
</dbReference>
<comment type="caution">
    <text evidence="3">The sequence shown here is derived from an EMBL/GenBank/DDBJ whole genome shotgun (WGS) entry which is preliminary data.</text>
</comment>
<reference evidence="3 4" key="1">
    <citation type="submission" date="2014-02" db="EMBL/GenBank/DDBJ databases">
        <title>Single nucleus genome sequencing reveals high similarity among nuclei of an endomycorrhizal fungus.</title>
        <authorList>
            <person name="Lin K."/>
            <person name="Geurts R."/>
            <person name="Zhang Z."/>
            <person name="Limpens E."/>
            <person name="Saunders D.G."/>
            <person name="Mu D."/>
            <person name="Pang E."/>
            <person name="Cao H."/>
            <person name="Cha H."/>
            <person name="Lin T."/>
            <person name="Zhou Q."/>
            <person name="Shang Y."/>
            <person name="Li Y."/>
            <person name="Ivanov S."/>
            <person name="Sharma T."/>
            <person name="Velzen R.V."/>
            <person name="Ruijter N.D."/>
            <person name="Aanen D.K."/>
            <person name="Win J."/>
            <person name="Kamoun S."/>
            <person name="Bisseling T."/>
            <person name="Huang S."/>
        </authorList>
    </citation>
    <scope>NUCLEOTIDE SEQUENCE [LARGE SCALE GENOMIC DNA]</scope>
    <source>
        <strain evidence="4">DAOM197198w</strain>
    </source>
</reference>
<evidence type="ECO:0000259" key="1">
    <source>
        <dbReference type="Pfam" id="PF01498"/>
    </source>
</evidence>
<dbReference type="SUPFAM" id="SSF46689">
    <property type="entry name" value="Homeodomain-like"/>
    <property type="match status" value="1"/>
</dbReference>
<dbReference type="HOGENOM" id="CLU_033666_0_4_1"/>
<dbReference type="InterPro" id="IPR009057">
    <property type="entry name" value="Homeodomain-like_sf"/>
</dbReference>
<dbReference type="GO" id="GO:0015074">
    <property type="term" value="P:DNA integration"/>
    <property type="evidence" value="ECO:0007669"/>
    <property type="project" value="InterPro"/>
</dbReference>
<dbReference type="STRING" id="1432141.A0A015IE91"/>